<evidence type="ECO:0000256" key="3">
    <source>
        <dbReference type="ARBA" id="ARBA00008636"/>
    </source>
</evidence>
<name>A0ABV5QDR9_9ACTN</name>
<protein>
    <recommendedName>
        <fullName evidence="4">L-serine ammonia-lyase</fullName>
        <ecNumber evidence="4">4.3.1.17</ecNumber>
    </recommendedName>
    <alternativeName>
        <fullName evidence="11">L-serine deaminase</fullName>
    </alternativeName>
</protein>
<evidence type="ECO:0000256" key="12">
    <source>
        <dbReference type="ARBA" id="ARBA00049406"/>
    </source>
</evidence>
<evidence type="ECO:0000256" key="9">
    <source>
        <dbReference type="ARBA" id="ARBA00023014"/>
    </source>
</evidence>
<evidence type="ECO:0000259" key="13">
    <source>
        <dbReference type="Pfam" id="PF03315"/>
    </source>
</evidence>
<feature type="non-terminal residue" evidence="14">
    <location>
        <position position="50"/>
    </location>
</feature>
<keyword evidence="6" id="KW-0004">4Fe-4S</keyword>
<evidence type="ECO:0000256" key="4">
    <source>
        <dbReference type="ARBA" id="ARBA00012093"/>
    </source>
</evidence>
<dbReference type="SUPFAM" id="SSF143548">
    <property type="entry name" value="Serine metabolism enzymes domain"/>
    <property type="match status" value="1"/>
</dbReference>
<evidence type="ECO:0000313" key="14">
    <source>
        <dbReference type="EMBL" id="MFB9533640.1"/>
    </source>
</evidence>
<reference evidence="14 15" key="1">
    <citation type="submission" date="2024-09" db="EMBL/GenBank/DDBJ databases">
        <authorList>
            <person name="Sun Q."/>
            <person name="Mori K."/>
        </authorList>
    </citation>
    <scope>NUCLEOTIDE SEQUENCE [LARGE SCALE GENOMIC DNA]</scope>
    <source>
        <strain evidence="14 15">JCM 3323</strain>
    </source>
</reference>
<evidence type="ECO:0000256" key="6">
    <source>
        <dbReference type="ARBA" id="ARBA00022485"/>
    </source>
</evidence>
<comment type="similarity">
    <text evidence="3">Belongs to the iron-sulfur dependent L-serine dehydratase family.</text>
</comment>
<evidence type="ECO:0000256" key="5">
    <source>
        <dbReference type="ARBA" id="ARBA00022432"/>
    </source>
</evidence>
<evidence type="ECO:0000256" key="8">
    <source>
        <dbReference type="ARBA" id="ARBA00023004"/>
    </source>
</evidence>
<evidence type="ECO:0000256" key="10">
    <source>
        <dbReference type="ARBA" id="ARBA00023239"/>
    </source>
</evidence>
<evidence type="ECO:0000256" key="1">
    <source>
        <dbReference type="ARBA" id="ARBA00001966"/>
    </source>
</evidence>
<dbReference type="InterPro" id="IPR005131">
    <property type="entry name" value="Ser_deHydtase_bsu"/>
</dbReference>
<keyword evidence="7" id="KW-0479">Metal-binding</keyword>
<evidence type="ECO:0000256" key="7">
    <source>
        <dbReference type="ARBA" id="ARBA00022723"/>
    </source>
</evidence>
<comment type="caution">
    <text evidence="14">The sequence shown here is derived from an EMBL/GenBank/DDBJ whole genome shotgun (WGS) entry which is preliminary data.</text>
</comment>
<comment type="pathway">
    <text evidence="2">Carbohydrate biosynthesis; gluconeogenesis.</text>
</comment>
<proteinExistence type="inferred from homology"/>
<evidence type="ECO:0000256" key="11">
    <source>
        <dbReference type="ARBA" id="ARBA00041766"/>
    </source>
</evidence>
<comment type="cofactor">
    <cofactor evidence="1">
        <name>[4Fe-4S] cluster</name>
        <dbReference type="ChEBI" id="CHEBI:49883"/>
    </cofactor>
</comment>
<keyword evidence="5" id="KW-0312">Gluconeogenesis</keyword>
<dbReference type="EC" id="4.3.1.17" evidence="4"/>
<evidence type="ECO:0000313" key="15">
    <source>
        <dbReference type="Proteomes" id="UP001589646"/>
    </source>
</evidence>
<accession>A0ABV5QDR9</accession>
<dbReference type="PANTHER" id="PTHR30182:SF1">
    <property type="entry name" value="L-SERINE DEHYDRATASE 1"/>
    <property type="match status" value="1"/>
</dbReference>
<dbReference type="PANTHER" id="PTHR30182">
    <property type="entry name" value="L-SERINE DEHYDRATASE"/>
    <property type="match status" value="1"/>
</dbReference>
<dbReference type="InterPro" id="IPR051318">
    <property type="entry name" value="Fe-S_L-Ser"/>
</dbReference>
<dbReference type="InterPro" id="IPR029009">
    <property type="entry name" value="ASB_dom_sf"/>
</dbReference>
<keyword evidence="9" id="KW-0411">Iron-sulfur</keyword>
<dbReference type="RefSeq" id="WP_379479261.1">
    <property type="nucleotide sequence ID" value="NZ_JBHMCE010000020.1"/>
</dbReference>
<organism evidence="14 15">
    <name type="scientific">Nonomuraea roseola</name>
    <dbReference type="NCBI Taxonomy" id="46179"/>
    <lineage>
        <taxon>Bacteria</taxon>
        <taxon>Bacillati</taxon>
        <taxon>Actinomycetota</taxon>
        <taxon>Actinomycetes</taxon>
        <taxon>Streptosporangiales</taxon>
        <taxon>Streptosporangiaceae</taxon>
        <taxon>Nonomuraea</taxon>
    </lineage>
</organism>
<keyword evidence="10" id="KW-0456">Lyase</keyword>
<feature type="domain" description="Serine dehydratase beta chain" evidence="13">
    <location>
        <begin position="4"/>
        <end position="49"/>
    </location>
</feature>
<comment type="catalytic activity">
    <reaction evidence="12">
        <text>L-serine = pyruvate + NH4(+)</text>
        <dbReference type="Rhea" id="RHEA:19169"/>
        <dbReference type="ChEBI" id="CHEBI:15361"/>
        <dbReference type="ChEBI" id="CHEBI:28938"/>
        <dbReference type="ChEBI" id="CHEBI:33384"/>
        <dbReference type="EC" id="4.3.1.17"/>
    </reaction>
</comment>
<keyword evidence="15" id="KW-1185">Reference proteome</keyword>
<dbReference type="Proteomes" id="UP001589646">
    <property type="component" value="Unassembled WGS sequence"/>
</dbReference>
<evidence type="ECO:0000256" key="2">
    <source>
        <dbReference type="ARBA" id="ARBA00004742"/>
    </source>
</evidence>
<dbReference type="EMBL" id="JBHMCE010000020">
    <property type="protein sequence ID" value="MFB9533640.1"/>
    <property type="molecule type" value="Genomic_DNA"/>
</dbReference>
<dbReference type="Pfam" id="PF03315">
    <property type="entry name" value="SDH_beta"/>
    <property type="match status" value="1"/>
</dbReference>
<sequence length="50" mass="5151">MAISVFDLFKIGIGPSSSHTGGPMAAAHKFARGLQADGLLEPTARVEAIL</sequence>
<keyword evidence="8" id="KW-0408">Iron</keyword>
<gene>
    <name evidence="14" type="ORF">ACFFRN_44210</name>
</gene>
<dbReference type="Gene3D" id="3.30.1330.90">
    <property type="entry name" value="D-3-phosphoglycerate dehydrogenase, domain 3"/>
    <property type="match status" value="1"/>
</dbReference>